<comment type="caution">
    <text evidence="3">The sequence shown here is derived from an EMBL/GenBank/DDBJ whole genome shotgun (WGS) entry which is preliminary data.</text>
</comment>
<gene>
    <name evidence="3" type="ORF">FPY71_11975</name>
</gene>
<organism evidence="3 4">
    <name type="scientific">Aureimonas fodinaquatilis</name>
    <dbReference type="NCBI Taxonomy" id="2565783"/>
    <lineage>
        <taxon>Bacteria</taxon>
        <taxon>Pseudomonadati</taxon>
        <taxon>Pseudomonadota</taxon>
        <taxon>Alphaproteobacteria</taxon>
        <taxon>Hyphomicrobiales</taxon>
        <taxon>Aurantimonadaceae</taxon>
        <taxon>Aureimonas</taxon>
    </lineage>
</organism>
<dbReference type="PANTHER" id="PTHR31157:SF1">
    <property type="entry name" value="SCP DOMAIN-CONTAINING PROTEIN"/>
    <property type="match status" value="1"/>
</dbReference>
<feature type="signal peptide" evidence="1">
    <location>
        <begin position="1"/>
        <end position="32"/>
    </location>
</feature>
<dbReference type="InterPro" id="IPR014044">
    <property type="entry name" value="CAP_dom"/>
</dbReference>
<dbReference type="Proteomes" id="UP000324738">
    <property type="component" value="Unassembled WGS sequence"/>
</dbReference>
<dbReference type="SUPFAM" id="SSF55797">
    <property type="entry name" value="PR-1-like"/>
    <property type="match status" value="1"/>
</dbReference>
<dbReference type="PANTHER" id="PTHR31157">
    <property type="entry name" value="SCP DOMAIN-CONTAINING PROTEIN"/>
    <property type="match status" value="1"/>
</dbReference>
<proteinExistence type="predicted"/>
<dbReference type="AlphaFoldDB" id="A0A5B0E107"/>
<dbReference type="EMBL" id="VTWH01000002">
    <property type="protein sequence ID" value="KAA0971149.1"/>
    <property type="molecule type" value="Genomic_DNA"/>
</dbReference>
<evidence type="ECO:0000313" key="4">
    <source>
        <dbReference type="Proteomes" id="UP000324738"/>
    </source>
</evidence>
<dbReference type="PROSITE" id="PS51257">
    <property type="entry name" value="PROKAR_LIPOPROTEIN"/>
    <property type="match status" value="1"/>
</dbReference>
<feature type="chain" id="PRO_5022919554" evidence="1">
    <location>
        <begin position="33"/>
        <end position="187"/>
    </location>
</feature>
<dbReference type="RefSeq" id="WP_149300461.1">
    <property type="nucleotide sequence ID" value="NZ_VTWH01000002.1"/>
</dbReference>
<dbReference type="InterPro" id="IPR035940">
    <property type="entry name" value="CAP_sf"/>
</dbReference>
<accession>A0A5B0E107</accession>
<sequence>MRKLSLSALPRIFALAGVVLLSGCVSSGQQSATEPLPINRQAALASVNQFRAQNGLPPLRINSQLMAAAQVQSNAMAAQDRLDHNAGGRLPGRVAAAGYNWSTTAENIGRGYANYSAAMAGWIGSSGHRRNLLNPNVTEIGFAGARSVNGGRNYWTQVFAAPRQAPQPGGVVFTGRAVTIGGMLSTR</sequence>
<keyword evidence="4" id="KW-1185">Reference proteome</keyword>
<evidence type="ECO:0000256" key="1">
    <source>
        <dbReference type="SAM" id="SignalP"/>
    </source>
</evidence>
<feature type="domain" description="SCP" evidence="2">
    <location>
        <begin position="45"/>
        <end position="159"/>
    </location>
</feature>
<dbReference type="Gene3D" id="3.40.33.10">
    <property type="entry name" value="CAP"/>
    <property type="match status" value="1"/>
</dbReference>
<evidence type="ECO:0000259" key="2">
    <source>
        <dbReference type="Pfam" id="PF00188"/>
    </source>
</evidence>
<reference evidence="3 4" key="1">
    <citation type="submission" date="2019-08" db="EMBL/GenBank/DDBJ databases">
        <title>Aureimonas fodiniaquatilis sp. nov., isolated from a coal mine wastewater.</title>
        <authorList>
            <person name="Kim W."/>
        </authorList>
    </citation>
    <scope>NUCLEOTIDE SEQUENCE [LARGE SCALE GENOMIC DNA]</scope>
    <source>
        <strain evidence="3 4">CAU 1482</strain>
    </source>
</reference>
<name>A0A5B0E107_9HYPH</name>
<dbReference type="CDD" id="cd05379">
    <property type="entry name" value="CAP_bacterial"/>
    <property type="match status" value="1"/>
</dbReference>
<evidence type="ECO:0000313" key="3">
    <source>
        <dbReference type="EMBL" id="KAA0971149.1"/>
    </source>
</evidence>
<dbReference type="OrthoDB" id="9811255at2"/>
<dbReference type="Pfam" id="PF00188">
    <property type="entry name" value="CAP"/>
    <property type="match status" value="1"/>
</dbReference>
<keyword evidence="1" id="KW-0732">Signal</keyword>
<protein>
    <submittedName>
        <fullName evidence="3">CAP domain-containing protein</fullName>
    </submittedName>
</protein>